<feature type="transmembrane region" description="Helical" evidence="1">
    <location>
        <begin position="44"/>
        <end position="62"/>
    </location>
</feature>
<name>A0A2P4QBA5_RHIID</name>
<gene>
    <name evidence="2" type="ORF">GLOIN_2v1571206</name>
</gene>
<proteinExistence type="predicted"/>
<keyword evidence="1" id="KW-1133">Transmembrane helix</keyword>
<reference evidence="2 3" key="2">
    <citation type="journal article" date="2018" name="New Phytol.">
        <title>High intraspecific genome diversity in the model arbuscular mycorrhizal symbiont Rhizophagus irregularis.</title>
        <authorList>
            <person name="Chen E.C.H."/>
            <person name="Morin E."/>
            <person name="Beaudet D."/>
            <person name="Noel J."/>
            <person name="Yildirir G."/>
            <person name="Ndikumana S."/>
            <person name="Charron P."/>
            <person name="St-Onge C."/>
            <person name="Giorgi J."/>
            <person name="Kruger M."/>
            <person name="Marton T."/>
            <person name="Ropars J."/>
            <person name="Grigoriev I.V."/>
            <person name="Hainaut M."/>
            <person name="Henrissat B."/>
            <person name="Roux C."/>
            <person name="Martin F."/>
            <person name="Corradi N."/>
        </authorList>
    </citation>
    <scope>NUCLEOTIDE SEQUENCE [LARGE SCALE GENOMIC DNA]</scope>
    <source>
        <strain evidence="2 3">DAOM 197198</strain>
    </source>
</reference>
<evidence type="ECO:0000313" key="3">
    <source>
        <dbReference type="Proteomes" id="UP000018888"/>
    </source>
</evidence>
<keyword evidence="1" id="KW-0472">Membrane</keyword>
<sequence>MILFNLKKNARYYLYSFSHKIMLTQNAISSSLAFRRIFISKKSCILDFIAVFHFLIFSITSFNF</sequence>
<comment type="caution">
    <text evidence="2">The sequence shown here is derived from an EMBL/GenBank/DDBJ whole genome shotgun (WGS) entry which is preliminary data.</text>
</comment>
<accession>A0A2P4QBA5</accession>
<evidence type="ECO:0000256" key="1">
    <source>
        <dbReference type="SAM" id="Phobius"/>
    </source>
</evidence>
<dbReference type="Proteomes" id="UP000018888">
    <property type="component" value="Unassembled WGS sequence"/>
</dbReference>
<keyword evidence="3" id="KW-1185">Reference proteome</keyword>
<evidence type="ECO:0000313" key="2">
    <source>
        <dbReference type="EMBL" id="POG74922.1"/>
    </source>
</evidence>
<organism evidence="2 3">
    <name type="scientific">Rhizophagus irregularis (strain DAOM 181602 / DAOM 197198 / MUCL 43194)</name>
    <name type="common">Arbuscular mycorrhizal fungus</name>
    <name type="synonym">Glomus intraradices</name>
    <dbReference type="NCBI Taxonomy" id="747089"/>
    <lineage>
        <taxon>Eukaryota</taxon>
        <taxon>Fungi</taxon>
        <taxon>Fungi incertae sedis</taxon>
        <taxon>Mucoromycota</taxon>
        <taxon>Glomeromycotina</taxon>
        <taxon>Glomeromycetes</taxon>
        <taxon>Glomerales</taxon>
        <taxon>Glomeraceae</taxon>
        <taxon>Rhizophagus</taxon>
    </lineage>
</organism>
<protein>
    <submittedName>
        <fullName evidence="2">Uncharacterized protein</fullName>
    </submittedName>
</protein>
<dbReference type="EMBL" id="AUPC02000066">
    <property type="protein sequence ID" value="POG74922.1"/>
    <property type="molecule type" value="Genomic_DNA"/>
</dbReference>
<keyword evidence="1" id="KW-0812">Transmembrane</keyword>
<dbReference type="AlphaFoldDB" id="A0A2P4QBA5"/>
<reference evidence="2 3" key="1">
    <citation type="journal article" date="2013" name="Proc. Natl. Acad. Sci. U.S.A.">
        <title>Genome of an arbuscular mycorrhizal fungus provides insight into the oldest plant symbiosis.</title>
        <authorList>
            <person name="Tisserant E."/>
            <person name="Malbreil M."/>
            <person name="Kuo A."/>
            <person name="Kohler A."/>
            <person name="Symeonidi A."/>
            <person name="Balestrini R."/>
            <person name="Charron P."/>
            <person name="Duensing N."/>
            <person name="Frei Dit Frey N."/>
            <person name="Gianinazzi-Pearson V."/>
            <person name="Gilbert L.B."/>
            <person name="Handa Y."/>
            <person name="Herr J.R."/>
            <person name="Hijri M."/>
            <person name="Koul R."/>
            <person name="Kawaguchi M."/>
            <person name="Krajinski F."/>
            <person name="Lammers P.J."/>
            <person name="Masclaux F.G."/>
            <person name="Murat C."/>
            <person name="Morin E."/>
            <person name="Ndikumana S."/>
            <person name="Pagni M."/>
            <person name="Petitpierre D."/>
            <person name="Requena N."/>
            <person name="Rosikiewicz P."/>
            <person name="Riley R."/>
            <person name="Saito K."/>
            <person name="San Clemente H."/>
            <person name="Shapiro H."/>
            <person name="van Tuinen D."/>
            <person name="Becard G."/>
            <person name="Bonfante P."/>
            <person name="Paszkowski U."/>
            <person name="Shachar-Hill Y.Y."/>
            <person name="Tuskan G.A."/>
            <person name="Young P.W."/>
            <person name="Sanders I.R."/>
            <person name="Henrissat B."/>
            <person name="Rensing S.A."/>
            <person name="Grigoriev I.V."/>
            <person name="Corradi N."/>
            <person name="Roux C."/>
            <person name="Martin F."/>
        </authorList>
    </citation>
    <scope>NUCLEOTIDE SEQUENCE [LARGE SCALE GENOMIC DNA]</scope>
    <source>
        <strain evidence="2 3">DAOM 197198</strain>
    </source>
</reference>